<dbReference type="AlphaFoldDB" id="A0AAW2ZP54"/>
<comment type="caution">
    <text evidence="2">The sequence shown here is derived from an EMBL/GenBank/DDBJ whole genome shotgun (WGS) entry which is preliminary data.</text>
</comment>
<feature type="non-terminal residue" evidence="2">
    <location>
        <position position="257"/>
    </location>
</feature>
<gene>
    <name evidence="2" type="ORF">AKO1_002301</name>
</gene>
<dbReference type="EMBL" id="JAOPGA020001774">
    <property type="protein sequence ID" value="KAL0491199.1"/>
    <property type="molecule type" value="Genomic_DNA"/>
</dbReference>
<sequence>MLEKGMGVTEDEDLGRDNKSEMDYIPDAQDENEDDHFILKDVKKKKRKINKEFLNEMVTTEQPEVRPEKRKIRKKVFEDMITTKEIDITPKKRKIDRKVFDLIVSAKKFDLASRLNNLVYAKANLAADNPTAPLLSYRWPFLPNTLFIDHNNRIIEHNLREKCAARFNHLKESKLREERPDYFILKEHVKIDQYLNHKHISDPHNLRGFVLKNRAYRLLNPREAKGCRCKIFRPKLMLPNAATEIMRKVLFTLICII</sequence>
<evidence type="ECO:0000313" key="3">
    <source>
        <dbReference type="Proteomes" id="UP001431209"/>
    </source>
</evidence>
<reference evidence="2 3" key="1">
    <citation type="submission" date="2024-03" db="EMBL/GenBank/DDBJ databases">
        <title>The Acrasis kona genome and developmental transcriptomes reveal deep origins of eukaryotic multicellular pathways.</title>
        <authorList>
            <person name="Sheikh S."/>
            <person name="Fu C.-J."/>
            <person name="Brown M.W."/>
            <person name="Baldauf S.L."/>
        </authorList>
    </citation>
    <scope>NUCLEOTIDE SEQUENCE [LARGE SCALE GENOMIC DNA]</scope>
    <source>
        <strain evidence="2 3">ATCC MYA-3509</strain>
    </source>
</reference>
<dbReference type="Proteomes" id="UP001431209">
    <property type="component" value="Unassembled WGS sequence"/>
</dbReference>
<keyword evidence="3" id="KW-1185">Reference proteome</keyword>
<organism evidence="2 3">
    <name type="scientific">Acrasis kona</name>
    <dbReference type="NCBI Taxonomy" id="1008807"/>
    <lineage>
        <taxon>Eukaryota</taxon>
        <taxon>Discoba</taxon>
        <taxon>Heterolobosea</taxon>
        <taxon>Tetramitia</taxon>
        <taxon>Eutetramitia</taxon>
        <taxon>Acrasidae</taxon>
        <taxon>Acrasis</taxon>
    </lineage>
</organism>
<proteinExistence type="predicted"/>
<evidence type="ECO:0000313" key="2">
    <source>
        <dbReference type="EMBL" id="KAL0491199.1"/>
    </source>
</evidence>
<accession>A0AAW2ZP54</accession>
<name>A0AAW2ZP54_9EUKA</name>
<evidence type="ECO:0000256" key="1">
    <source>
        <dbReference type="SAM" id="MobiDB-lite"/>
    </source>
</evidence>
<feature type="region of interest" description="Disordered" evidence="1">
    <location>
        <begin position="1"/>
        <end position="27"/>
    </location>
</feature>
<protein>
    <submittedName>
        <fullName evidence="2">Uncharacterized protein</fullName>
    </submittedName>
</protein>